<comment type="caution">
    <text evidence="2">The sequence shown here is derived from an EMBL/GenBank/DDBJ whole genome shotgun (WGS) entry which is preliminary data.</text>
</comment>
<evidence type="ECO:0000313" key="2">
    <source>
        <dbReference type="EMBL" id="MBT1706174.1"/>
    </source>
</evidence>
<feature type="coiled-coil region" evidence="1">
    <location>
        <begin position="39"/>
        <end position="160"/>
    </location>
</feature>
<keyword evidence="1" id="KW-0175">Coiled coil</keyword>
<dbReference type="RefSeq" id="WP_254157244.1">
    <property type="nucleotide sequence ID" value="NZ_JAHESD010000088.1"/>
</dbReference>
<dbReference type="EMBL" id="JAHESD010000088">
    <property type="protein sequence ID" value="MBT1706174.1"/>
    <property type="molecule type" value="Genomic_DNA"/>
</dbReference>
<gene>
    <name evidence="2" type="ORF">KK060_22990</name>
</gene>
<sequence>MEKLRSSKAIALVSTALLIASLFWLMNTKRVNGSLQAGLEKEKLRSEELLSEKLLLEKDIQKFKDQLAKLEGSNVELDNLVKQATARLMNQEAEYNRIKKENLSLVQIRKQMQELIAMQGKLQNELEDARSSYALLEAKNAALNNEIVSLQERNKMLADDLYKAMFVAVDQSQIQAVKGKSEKLTARARKTKKLIANFEVTANLKSLSFRIIDTKGIAITPNDGTIVSTITPSALSYTASTDSEVVGNKLQKVELTFIPKEKLKAGMYTVEILNENLYVGSLKVRLK</sequence>
<evidence type="ECO:0000256" key="1">
    <source>
        <dbReference type="SAM" id="Coils"/>
    </source>
</evidence>
<keyword evidence="3" id="KW-1185">Reference proteome</keyword>
<dbReference type="Proteomes" id="UP000772618">
    <property type="component" value="Unassembled WGS sequence"/>
</dbReference>
<organism evidence="2 3">
    <name type="scientific">Chryseosolibacter indicus</name>
    <dbReference type="NCBI Taxonomy" id="2782351"/>
    <lineage>
        <taxon>Bacteria</taxon>
        <taxon>Pseudomonadati</taxon>
        <taxon>Bacteroidota</taxon>
        <taxon>Cytophagia</taxon>
        <taxon>Cytophagales</taxon>
        <taxon>Chryseotaleaceae</taxon>
        <taxon>Chryseosolibacter</taxon>
    </lineage>
</organism>
<name>A0ABS5VZM1_9BACT</name>
<proteinExistence type="predicted"/>
<reference evidence="2 3" key="1">
    <citation type="submission" date="2021-05" db="EMBL/GenBank/DDBJ databases">
        <title>A Polyphasic approach of four new species of the genus Ohtaekwangia: Ohtaekwangia histidinii sp. nov., Ohtaekwangia cretensis sp. nov., Ohtaekwangia indiensis sp. nov., Ohtaekwangia reichenbachii sp. nov. from diverse environment.</title>
        <authorList>
            <person name="Octaviana S."/>
        </authorList>
    </citation>
    <scope>NUCLEOTIDE SEQUENCE [LARGE SCALE GENOMIC DNA]</scope>
    <source>
        <strain evidence="2 3">PWU20</strain>
    </source>
</reference>
<evidence type="ECO:0000313" key="3">
    <source>
        <dbReference type="Proteomes" id="UP000772618"/>
    </source>
</evidence>
<evidence type="ECO:0008006" key="4">
    <source>
        <dbReference type="Google" id="ProtNLM"/>
    </source>
</evidence>
<protein>
    <recommendedName>
        <fullName evidence="4">Chromosome segregation protein SMC</fullName>
    </recommendedName>
</protein>
<accession>A0ABS5VZM1</accession>